<sequence length="192" mass="21439">MRFFKQLSIASLIILLSITGCKDPKEDPAPNNVNRGESSFDGNNYHMTSGLIENFGTDSNPSSGLNFEGNWMDLRIISEGLHFTQGSGKKYLEGTGFALYLEMFSSSDNGIAPGDYTLNHENFVPTGYYHYGEVQVLINGQFIHYSNLYSGTAKVTRNGGEYEISFEGLNIDKKPITVYYKGELDFIDYTTN</sequence>
<protein>
    <submittedName>
        <fullName evidence="1">Uncharacterized protein</fullName>
    </submittedName>
</protein>
<proteinExistence type="predicted"/>
<dbReference type="Proteomes" id="UP000298616">
    <property type="component" value="Chromosome"/>
</dbReference>
<gene>
    <name evidence="1" type="ORF">DCC35_12310</name>
</gene>
<evidence type="ECO:0000313" key="1">
    <source>
        <dbReference type="EMBL" id="QCK15470.1"/>
    </source>
</evidence>
<dbReference type="RefSeq" id="WP_137091069.1">
    <property type="nucleotide sequence ID" value="NZ_CP028923.1"/>
</dbReference>
<organism evidence="1 2">
    <name type="scientific">Mangrovivirga cuniculi</name>
    <dbReference type="NCBI Taxonomy" id="2715131"/>
    <lineage>
        <taxon>Bacteria</taxon>
        <taxon>Pseudomonadati</taxon>
        <taxon>Bacteroidota</taxon>
        <taxon>Cytophagia</taxon>
        <taxon>Cytophagales</taxon>
        <taxon>Mangrovivirgaceae</taxon>
        <taxon>Mangrovivirga</taxon>
    </lineage>
</organism>
<reference evidence="1 2" key="1">
    <citation type="submission" date="2018-04" db="EMBL/GenBank/DDBJ databases">
        <title>Complete genome uncultured novel isolate.</title>
        <authorList>
            <person name="Merlino G."/>
        </authorList>
    </citation>
    <scope>NUCLEOTIDE SEQUENCE [LARGE SCALE GENOMIC DNA]</scope>
    <source>
        <strain evidence="2">R1DC9</strain>
    </source>
</reference>
<dbReference type="KEGG" id="fpf:DCC35_12310"/>
<dbReference type="AlphaFoldDB" id="A0A4D7JPQ5"/>
<dbReference type="PROSITE" id="PS51257">
    <property type="entry name" value="PROKAR_LIPOPROTEIN"/>
    <property type="match status" value="1"/>
</dbReference>
<dbReference type="EMBL" id="CP028923">
    <property type="protein sequence ID" value="QCK15470.1"/>
    <property type="molecule type" value="Genomic_DNA"/>
</dbReference>
<accession>A0A4D7JPQ5</accession>
<evidence type="ECO:0000313" key="2">
    <source>
        <dbReference type="Proteomes" id="UP000298616"/>
    </source>
</evidence>
<keyword evidence="2" id="KW-1185">Reference proteome</keyword>
<name>A0A4D7JPQ5_9BACT</name>